<feature type="transmembrane region" description="Helical" evidence="1">
    <location>
        <begin position="40"/>
        <end position="62"/>
    </location>
</feature>
<evidence type="ECO:0000313" key="2">
    <source>
        <dbReference type="EMBL" id="BCZ44645.1"/>
    </source>
</evidence>
<dbReference type="RefSeq" id="WP_224036310.1">
    <property type="nucleotide sequence ID" value="NZ_AP024849.1"/>
</dbReference>
<dbReference type="Proteomes" id="UP000824633">
    <property type="component" value="Chromosome"/>
</dbReference>
<keyword evidence="3" id="KW-1185">Reference proteome</keyword>
<evidence type="ECO:0000256" key="1">
    <source>
        <dbReference type="SAM" id="Phobius"/>
    </source>
</evidence>
<dbReference type="EMBL" id="AP024849">
    <property type="protein sequence ID" value="BCZ44645.1"/>
    <property type="molecule type" value="Genomic_DNA"/>
</dbReference>
<organism evidence="2 3">
    <name type="scientific">Clostridium gelidum</name>
    <dbReference type="NCBI Taxonomy" id="704125"/>
    <lineage>
        <taxon>Bacteria</taxon>
        <taxon>Bacillati</taxon>
        <taxon>Bacillota</taxon>
        <taxon>Clostridia</taxon>
        <taxon>Eubacteriales</taxon>
        <taxon>Clostridiaceae</taxon>
        <taxon>Clostridium</taxon>
    </lineage>
</organism>
<name>A0ABN6IUT3_9CLOT</name>
<gene>
    <name evidence="2" type="ORF">psyc5s11_07120</name>
</gene>
<feature type="transmembrane region" description="Helical" evidence="1">
    <location>
        <begin position="212"/>
        <end position="229"/>
    </location>
</feature>
<feature type="transmembrane region" description="Helical" evidence="1">
    <location>
        <begin position="151"/>
        <end position="176"/>
    </location>
</feature>
<accession>A0ABN6IUT3</accession>
<protein>
    <submittedName>
        <fullName evidence="2">Uncharacterized protein</fullName>
    </submittedName>
</protein>
<evidence type="ECO:0000313" key="3">
    <source>
        <dbReference type="Proteomes" id="UP000824633"/>
    </source>
</evidence>
<keyword evidence="1" id="KW-1133">Transmembrane helix</keyword>
<reference evidence="3" key="1">
    <citation type="submission" date="2021-07" db="EMBL/GenBank/DDBJ databases">
        <title>Complete genome sequencing of a Clostridium isolate.</title>
        <authorList>
            <person name="Ueki A."/>
            <person name="Tonouchi A."/>
        </authorList>
    </citation>
    <scope>NUCLEOTIDE SEQUENCE [LARGE SCALE GENOMIC DNA]</scope>
    <source>
        <strain evidence="3">C5S11</strain>
    </source>
</reference>
<proteinExistence type="predicted"/>
<feature type="transmembrane region" description="Helical" evidence="1">
    <location>
        <begin position="118"/>
        <end position="139"/>
    </location>
</feature>
<sequence length="230" mass="27728">MNDNFDYEKENQPIVCNENRIEKFLENQRREKQELKCEKIYNYIKTFLWLFSMFITYSYIIILKKYYNFEAYPKPPYFSGPPIGNSTLFETYKKYFEPYFGILQYATFSMIRVIPSKIICIIFSSFVGLILIFPAKIVLTEWLQSFYYVPSLYWLFIVYCISILLYFLFGVFTLLYENMYKYMVKVSFSNWLFPCMQSQLDNDGNRTITKKTYILVLGSFLVLFLLINFS</sequence>
<keyword evidence="1" id="KW-0812">Transmembrane</keyword>
<keyword evidence="1" id="KW-0472">Membrane</keyword>